<dbReference type="InterPro" id="IPR015424">
    <property type="entry name" value="PyrdxlP-dep_Trfase"/>
</dbReference>
<dbReference type="InterPro" id="IPR049704">
    <property type="entry name" value="Aminotrans_3_PPA_site"/>
</dbReference>
<accession>A0A381W929</accession>
<dbReference type="GO" id="GO:0008483">
    <property type="term" value="F:transaminase activity"/>
    <property type="evidence" value="ECO:0007669"/>
    <property type="project" value="UniProtKB-KW"/>
</dbReference>
<evidence type="ECO:0000256" key="1">
    <source>
        <dbReference type="ARBA" id="ARBA00008954"/>
    </source>
</evidence>
<proteinExistence type="inferred from homology"/>
<evidence type="ECO:0008006" key="6">
    <source>
        <dbReference type="Google" id="ProtNLM"/>
    </source>
</evidence>
<dbReference type="Gene3D" id="3.90.1150.10">
    <property type="entry name" value="Aspartate Aminotransferase, domain 1"/>
    <property type="match status" value="1"/>
</dbReference>
<sequence>MSLENFEQIRSFDNENFVHPWESMKKVGTNSRTFAETADGIYLYDENGQKLIDGPGGMWCVQIGYGRKEMAEAIADQVHKMPYYSPWNMSASPSALLARKIVERAPADLKHVFFTTCGSTAVDTAIRFVHFYNNVRGKSQKKIIISREKSYHGSTYLSATVSGKTRDKDWMDTASELVHFLPDVNPSRLPEGMSIEDYLEDKIKDLETAIMTIGADKVGAFIAEPVLASGGVIVPPKGYHKQCLEVCRRHDVLYISDEVVTGFGRLGHWFASKEVFDIEPDLITCAKGLTSGYVPMGACLISDRIFSEISGEQSQDSSFSNGYTYSGHPVAAAAALKNLEIIENEGLLEHVRQVTPHFQNRLKELRKLPLVGDTRGAGLIGCVEGRIVDPDNPDALEIDLEMGARIDRHCQALGLIVRPLLNMCVFSPPLIITSEQIDEMFNLLEQGILEATKDLRREGLWKDM</sequence>
<reference evidence="5" key="1">
    <citation type="submission" date="2018-05" db="EMBL/GenBank/DDBJ databases">
        <authorList>
            <person name="Lanie J.A."/>
            <person name="Ng W.-L."/>
            <person name="Kazmierczak K.M."/>
            <person name="Andrzejewski T.M."/>
            <person name="Davidsen T.M."/>
            <person name="Wayne K.J."/>
            <person name="Tettelin H."/>
            <person name="Glass J.I."/>
            <person name="Rusch D."/>
            <person name="Podicherti R."/>
            <person name="Tsui H.-C.T."/>
            <person name="Winkler M.E."/>
        </authorList>
    </citation>
    <scope>NUCLEOTIDE SEQUENCE</scope>
</reference>
<comment type="similarity">
    <text evidence="1">Belongs to the class-III pyridoxal-phosphate-dependent aminotransferase family.</text>
</comment>
<dbReference type="PANTHER" id="PTHR43094:SF1">
    <property type="entry name" value="AMINOTRANSFERASE CLASS-III"/>
    <property type="match status" value="1"/>
</dbReference>
<organism evidence="5">
    <name type="scientific">marine metagenome</name>
    <dbReference type="NCBI Taxonomy" id="408172"/>
    <lineage>
        <taxon>unclassified sequences</taxon>
        <taxon>metagenomes</taxon>
        <taxon>ecological metagenomes</taxon>
    </lineage>
</organism>
<dbReference type="PROSITE" id="PS00600">
    <property type="entry name" value="AA_TRANSFER_CLASS_3"/>
    <property type="match status" value="1"/>
</dbReference>
<dbReference type="PANTHER" id="PTHR43094">
    <property type="entry name" value="AMINOTRANSFERASE"/>
    <property type="match status" value="1"/>
</dbReference>
<dbReference type="AlphaFoldDB" id="A0A381W929"/>
<name>A0A381W929_9ZZZZ</name>
<dbReference type="InterPro" id="IPR015421">
    <property type="entry name" value="PyrdxlP-dep_Trfase_major"/>
</dbReference>
<evidence type="ECO:0000256" key="2">
    <source>
        <dbReference type="ARBA" id="ARBA00022576"/>
    </source>
</evidence>
<dbReference type="Pfam" id="PF00202">
    <property type="entry name" value="Aminotran_3"/>
    <property type="match status" value="1"/>
</dbReference>
<dbReference type="SUPFAM" id="SSF53383">
    <property type="entry name" value="PLP-dependent transferases"/>
    <property type="match status" value="1"/>
</dbReference>
<dbReference type="CDD" id="cd00610">
    <property type="entry name" value="OAT_like"/>
    <property type="match status" value="1"/>
</dbReference>
<keyword evidence="2" id="KW-0032">Aminotransferase</keyword>
<gene>
    <name evidence="5" type="ORF">METZ01_LOCUS101920</name>
</gene>
<keyword evidence="3" id="KW-0808">Transferase</keyword>
<dbReference type="Gene3D" id="3.40.640.10">
    <property type="entry name" value="Type I PLP-dependent aspartate aminotransferase-like (Major domain)"/>
    <property type="match status" value="1"/>
</dbReference>
<dbReference type="GO" id="GO:0030170">
    <property type="term" value="F:pyridoxal phosphate binding"/>
    <property type="evidence" value="ECO:0007669"/>
    <property type="project" value="InterPro"/>
</dbReference>
<evidence type="ECO:0000256" key="4">
    <source>
        <dbReference type="ARBA" id="ARBA00022898"/>
    </source>
</evidence>
<protein>
    <recommendedName>
        <fullName evidence="6">Aminotransferase</fullName>
    </recommendedName>
</protein>
<dbReference type="InterPro" id="IPR015422">
    <property type="entry name" value="PyrdxlP-dep_Trfase_small"/>
</dbReference>
<dbReference type="EMBL" id="UINC01011084">
    <property type="protein sequence ID" value="SVA49066.1"/>
    <property type="molecule type" value="Genomic_DNA"/>
</dbReference>
<dbReference type="FunFam" id="3.40.640.10:FF:000014">
    <property type="entry name" value="Adenosylmethionine-8-amino-7-oxononanoate aminotransferase, probable"/>
    <property type="match status" value="1"/>
</dbReference>
<keyword evidence="4" id="KW-0663">Pyridoxal phosphate</keyword>
<evidence type="ECO:0000256" key="3">
    <source>
        <dbReference type="ARBA" id="ARBA00022679"/>
    </source>
</evidence>
<evidence type="ECO:0000313" key="5">
    <source>
        <dbReference type="EMBL" id="SVA49066.1"/>
    </source>
</evidence>
<dbReference type="InterPro" id="IPR005814">
    <property type="entry name" value="Aminotrans_3"/>
</dbReference>
<dbReference type="PIRSF" id="PIRSF000521">
    <property type="entry name" value="Transaminase_4ab_Lys_Orn"/>
    <property type="match status" value="1"/>
</dbReference>
<dbReference type="NCBIfam" id="NF005447">
    <property type="entry name" value="PRK07036.1"/>
    <property type="match status" value="1"/>
</dbReference>